<proteinExistence type="predicted"/>
<reference evidence="2 3" key="1">
    <citation type="submission" date="2016-03" db="EMBL/GenBank/DDBJ databases">
        <authorList>
            <person name="Devillers H."/>
        </authorList>
    </citation>
    <scope>NUCLEOTIDE SEQUENCE [LARGE SCALE GENOMIC DNA]</scope>
    <source>
        <strain evidence="2">CBS 11717</strain>
    </source>
</reference>
<dbReference type="STRING" id="1230905.A0A1G4JE25"/>
<keyword evidence="3" id="KW-1185">Reference proteome</keyword>
<dbReference type="InterPro" id="IPR006553">
    <property type="entry name" value="Leu-rich_rpt_Cys-con_subtyp"/>
</dbReference>
<dbReference type="SMART" id="SM00367">
    <property type="entry name" value="LRR_CC"/>
    <property type="match status" value="6"/>
</dbReference>
<evidence type="ECO:0000313" key="2">
    <source>
        <dbReference type="EMBL" id="SCU88478.1"/>
    </source>
</evidence>
<sequence>MPRARRKPKAVQDGEQNQVRGPNSALTQFLRDQGIDAETIRQRWLKSQEGKEASKLDNLSETDEKSAVGSEDGSPSVALDIDSVSEDDEDVELPADRLKRLRRTRHVSDSDEEEYEDDATGSRTVPETPAPHLTEAERAERAKKSKQKLLQRKRKKKKAANLLDRKTRSVSTLQDMCISQISANISKLQRGSQANSETFSNSIRESLGGISTGNLNKLARTLSKNRALNDRTLQLFLRTQLTELTFSDCSRISYEGYKLLAIFAPDLSHLSLQMCGQLNNEALLYIADKLPKLTSLYLDGPFLINEHTWDTFFGKMKGRLKRFHISNTHRFTDQCINSLLRNCGSDLTSLKLSRLDALSDYCLISQYLTNAQFEYLTLQYPSTIGNIIDEVLINILGQVGNSLKGLSLNGCSALTDDFLINGLSAFLGESGHSSQLETLELEGLDQITDGGMVNFLSKVSLPHLVECNFKRCSKLSDMALGELFLNKAQQSLVTLNLNSVKRLTKESFSSMHCPNLENLNLGFLGCVDDGLVHLICKQNEKLKILEVFGDNLVTSKAVYRKGVTIIGRQSDSF</sequence>
<dbReference type="GO" id="GO:0019005">
    <property type="term" value="C:SCF ubiquitin ligase complex"/>
    <property type="evidence" value="ECO:0007669"/>
    <property type="project" value="TreeGrafter"/>
</dbReference>
<evidence type="ECO:0000313" key="3">
    <source>
        <dbReference type="Proteomes" id="UP000191024"/>
    </source>
</evidence>
<dbReference type="OrthoDB" id="1924287at2759"/>
<dbReference type="SUPFAM" id="SSF52047">
    <property type="entry name" value="RNI-like"/>
    <property type="match status" value="2"/>
</dbReference>
<name>A0A1G4JE25_9SACH</name>
<dbReference type="PANTHER" id="PTHR13318">
    <property type="entry name" value="PARTNER OF PAIRED, ISOFORM B-RELATED"/>
    <property type="match status" value="1"/>
</dbReference>
<gene>
    <name evidence="2" type="ORF">LAMI_0D10242G</name>
</gene>
<organism evidence="2 3">
    <name type="scientific">Lachancea mirantina</name>
    <dbReference type="NCBI Taxonomy" id="1230905"/>
    <lineage>
        <taxon>Eukaryota</taxon>
        <taxon>Fungi</taxon>
        <taxon>Dikarya</taxon>
        <taxon>Ascomycota</taxon>
        <taxon>Saccharomycotina</taxon>
        <taxon>Saccharomycetes</taxon>
        <taxon>Saccharomycetales</taxon>
        <taxon>Saccharomycetaceae</taxon>
        <taxon>Lachancea</taxon>
    </lineage>
</organism>
<feature type="compositionally biased region" description="Basic residues" evidence="1">
    <location>
        <begin position="143"/>
        <end position="159"/>
    </location>
</feature>
<dbReference type="AlphaFoldDB" id="A0A1G4JE25"/>
<dbReference type="GO" id="GO:0031146">
    <property type="term" value="P:SCF-dependent proteasomal ubiquitin-dependent protein catabolic process"/>
    <property type="evidence" value="ECO:0007669"/>
    <property type="project" value="TreeGrafter"/>
</dbReference>
<feature type="region of interest" description="Disordered" evidence="1">
    <location>
        <begin position="44"/>
        <end position="161"/>
    </location>
</feature>
<feature type="compositionally biased region" description="Polar residues" evidence="1">
    <location>
        <begin position="14"/>
        <end position="25"/>
    </location>
</feature>
<evidence type="ECO:0000256" key="1">
    <source>
        <dbReference type="SAM" id="MobiDB-lite"/>
    </source>
</evidence>
<feature type="compositionally biased region" description="Acidic residues" evidence="1">
    <location>
        <begin position="110"/>
        <end position="119"/>
    </location>
</feature>
<protein>
    <submittedName>
        <fullName evidence="2">LAMI_0D10242g1_1</fullName>
    </submittedName>
</protein>
<accession>A0A1G4JE25</accession>
<dbReference type="Gene3D" id="3.80.10.10">
    <property type="entry name" value="Ribonuclease Inhibitor"/>
    <property type="match status" value="2"/>
</dbReference>
<feature type="region of interest" description="Disordered" evidence="1">
    <location>
        <begin position="1"/>
        <end position="25"/>
    </location>
</feature>
<dbReference type="EMBL" id="LT598463">
    <property type="protein sequence ID" value="SCU88478.1"/>
    <property type="molecule type" value="Genomic_DNA"/>
</dbReference>
<dbReference type="InterPro" id="IPR032675">
    <property type="entry name" value="LRR_dom_sf"/>
</dbReference>
<feature type="compositionally biased region" description="Basic and acidic residues" evidence="1">
    <location>
        <begin position="44"/>
        <end position="55"/>
    </location>
</feature>
<feature type="compositionally biased region" description="Acidic residues" evidence="1">
    <location>
        <begin position="83"/>
        <end position="93"/>
    </location>
</feature>
<dbReference type="Proteomes" id="UP000191024">
    <property type="component" value="Chromosome D"/>
</dbReference>